<dbReference type="InterPro" id="IPR036866">
    <property type="entry name" value="RibonucZ/Hydroxyglut_hydro"/>
</dbReference>
<dbReference type="Gene3D" id="3.60.15.10">
    <property type="entry name" value="Ribonuclease Z/Hydroxyacylglutathione hydrolase-like"/>
    <property type="match status" value="1"/>
</dbReference>
<evidence type="ECO:0000259" key="1">
    <source>
        <dbReference type="SMART" id="SM00849"/>
    </source>
</evidence>
<dbReference type="EMBL" id="CP142149">
    <property type="protein sequence ID" value="WSE35039.1"/>
    <property type="molecule type" value="Genomic_DNA"/>
</dbReference>
<feature type="domain" description="Metallo-beta-lactamase" evidence="1">
    <location>
        <begin position="19"/>
        <end position="213"/>
    </location>
</feature>
<gene>
    <name evidence="2" type="ORF">VSH64_23700</name>
</gene>
<organism evidence="2 3">
    <name type="scientific">Amycolatopsis rhabdoformis</name>
    <dbReference type="NCBI Taxonomy" id="1448059"/>
    <lineage>
        <taxon>Bacteria</taxon>
        <taxon>Bacillati</taxon>
        <taxon>Actinomycetota</taxon>
        <taxon>Actinomycetes</taxon>
        <taxon>Pseudonocardiales</taxon>
        <taxon>Pseudonocardiaceae</taxon>
        <taxon>Amycolatopsis</taxon>
    </lineage>
</organism>
<protein>
    <submittedName>
        <fullName evidence="2">MBL fold metallo-hydrolase</fullName>
    </submittedName>
</protein>
<dbReference type="Pfam" id="PF00753">
    <property type="entry name" value="Lactamase_B"/>
    <property type="match status" value="1"/>
</dbReference>
<evidence type="ECO:0000313" key="2">
    <source>
        <dbReference type="EMBL" id="WSE35039.1"/>
    </source>
</evidence>
<keyword evidence="3" id="KW-1185">Reference proteome</keyword>
<dbReference type="CDD" id="cd16282">
    <property type="entry name" value="metallo-hydrolase-like_MBL-fold"/>
    <property type="match status" value="1"/>
</dbReference>
<proteinExistence type="predicted"/>
<dbReference type="RefSeq" id="WP_326837846.1">
    <property type="nucleotide sequence ID" value="NZ_CP142149.1"/>
</dbReference>
<dbReference type="Proteomes" id="UP001330812">
    <property type="component" value="Chromosome"/>
</dbReference>
<reference evidence="2 3" key="1">
    <citation type="journal article" date="2015" name="Int. J. Syst. Evol. Microbiol.">
        <title>Amycolatopsis rhabdoformis sp. nov., an actinomycete isolated from a tropical forest soil.</title>
        <authorList>
            <person name="Souza W.R."/>
            <person name="Silva R.E."/>
            <person name="Goodfellow M."/>
            <person name="Busarakam K."/>
            <person name="Figueiro F.S."/>
            <person name="Ferreira D."/>
            <person name="Rodrigues-Filho E."/>
            <person name="Moraes L.A.B."/>
            <person name="Zucchi T.D."/>
        </authorList>
    </citation>
    <scope>NUCLEOTIDE SEQUENCE [LARGE SCALE GENOMIC DNA]</scope>
    <source>
        <strain evidence="2 3">NCIMB 14900</strain>
    </source>
</reference>
<dbReference type="InterPro" id="IPR050855">
    <property type="entry name" value="NDM-1-like"/>
</dbReference>
<evidence type="ECO:0000313" key="3">
    <source>
        <dbReference type="Proteomes" id="UP001330812"/>
    </source>
</evidence>
<sequence>MTWTEVADGVHARRYEELDLTTGLVIGTERCLVIDTRGDVDQGAELAAAVRELTDLPWSVVYTHAHFDHAFGTTPFLPCDVWAHERCLRELVDHGDEARAKRSAKYREAGNREIADALDRTGIMLPDRLVTDRAELDLGGRTVAFLHRGRAHTDHDLVVHVPDAAVVFAGDVVEHGPEGFTAESFSDETHLGEWPGVLEAILALDPRVVVPGHGEPVGPGFLREHRDGLRRLNELKAAVAAGVTGADEAVATSPYPADVTRAALATP</sequence>
<dbReference type="SUPFAM" id="SSF56281">
    <property type="entry name" value="Metallo-hydrolase/oxidoreductase"/>
    <property type="match status" value="1"/>
</dbReference>
<dbReference type="SMART" id="SM00849">
    <property type="entry name" value="Lactamase_B"/>
    <property type="match status" value="1"/>
</dbReference>
<accession>A0ABZ1IKI4</accession>
<dbReference type="InterPro" id="IPR001279">
    <property type="entry name" value="Metallo-B-lactamas"/>
</dbReference>
<dbReference type="PANTHER" id="PTHR42951">
    <property type="entry name" value="METALLO-BETA-LACTAMASE DOMAIN-CONTAINING"/>
    <property type="match status" value="1"/>
</dbReference>
<dbReference type="PANTHER" id="PTHR42951:SF4">
    <property type="entry name" value="ACYL-COENZYME A THIOESTERASE MBLAC2"/>
    <property type="match status" value="1"/>
</dbReference>
<name>A0ABZ1IKI4_9PSEU</name>